<dbReference type="GO" id="GO:0050661">
    <property type="term" value="F:NADP binding"/>
    <property type="evidence" value="ECO:0007669"/>
    <property type="project" value="InterPro"/>
</dbReference>
<evidence type="ECO:0000256" key="2">
    <source>
        <dbReference type="ARBA" id="ARBA00022827"/>
    </source>
</evidence>
<keyword evidence="4" id="KW-0503">Monooxygenase</keyword>
<protein>
    <submittedName>
        <fullName evidence="4">4-hydroxyacetophenone monooxygenase</fullName>
    </submittedName>
</protein>
<dbReference type="GO" id="GO:0004499">
    <property type="term" value="F:N,N-dimethylaniline monooxygenase activity"/>
    <property type="evidence" value="ECO:0007669"/>
    <property type="project" value="InterPro"/>
</dbReference>
<dbReference type="RefSeq" id="WP_104230995.1">
    <property type="nucleotide sequence ID" value="NZ_PSNW01000007.1"/>
</dbReference>
<dbReference type="Proteomes" id="UP000238220">
    <property type="component" value="Unassembled WGS sequence"/>
</dbReference>
<dbReference type="AlphaFoldDB" id="A0A2S5TEJ4"/>
<evidence type="ECO:0000313" key="5">
    <source>
        <dbReference type="Proteomes" id="UP000238220"/>
    </source>
</evidence>
<dbReference type="GO" id="GO:0050660">
    <property type="term" value="F:flavin adenine dinucleotide binding"/>
    <property type="evidence" value="ECO:0007669"/>
    <property type="project" value="InterPro"/>
</dbReference>
<evidence type="ECO:0000256" key="3">
    <source>
        <dbReference type="ARBA" id="ARBA00023002"/>
    </source>
</evidence>
<evidence type="ECO:0000313" key="4">
    <source>
        <dbReference type="EMBL" id="PPE73399.1"/>
    </source>
</evidence>
<sequence>MANTTNGPLQVAIIGAGFGGLGLGYYLKKAGIENFTIFEKADEVGGTWRENTYPGSGCDIPSHLYSYSFEPHYPWAYRYGKQSEILEYQRFVTRKYGLGRHIRFNAEAAGAEFDEASGLWTLQLANGERIQARHLVSGVGQLHRPAYPKLPGLERFRGKAFHSARWDHDFDLKGKSVAVIGTGASAVQFVPEIAKQVQQLYVCQRTPGWFIPKFEKAFGPFTRWLLKTFPVIHDIDRWRIFFITETLANAYNGSKWIEGLVTLLAKTHMRIQVRDPELRKRLTPDFPVGCKRILLSNDWLPTMARPNVEVVSDAVREITEDGVVTADGKLRKVDALIYGTGFTATDFLAPMSLRGLGGRDLRQTWSKGAEAYLGMSVPGFPNFFMMYGPNTNVGSGSIIYMLECQQRYIVQMIQAQQAGGWRYAELRDEAQAAYRAEIERRSAETTYSGNCQSWYKTAEGRNTNNWVGTMLEFSRRTRQPDFAAYRTAPQQAAAKLSQAA</sequence>
<dbReference type="Pfam" id="PF00743">
    <property type="entry name" value="FMO-like"/>
    <property type="match status" value="1"/>
</dbReference>
<evidence type="ECO:0000256" key="1">
    <source>
        <dbReference type="ARBA" id="ARBA00022630"/>
    </source>
</evidence>
<gene>
    <name evidence="4" type="ORF">C3942_14125</name>
</gene>
<keyword evidence="3" id="KW-0560">Oxidoreductase</keyword>
<dbReference type="PANTHER" id="PTHR42877:SF4">
    <property type="entry name" value="FAD_NAD(P)-BINDING DOMAIN-CONTAINING PROTEIN-RELATED"/>
    <property type="match status" value="1"/>
</dbReference>
<keyword evidence="5" id="KW-1185">Reference proteome</keyword>
<reference evidence="4 5" key="1">
    <citation type="submission" date="2018-02" db="EMBL/GenBank/DDBJ databases">
        <title>Genome sequencing of Solimonas sp. HR-BB.</title>
        <authorList>
            <person name="Lee Y."/>
            <person name="Jeon C.O."/>
        </authorList>
    </citation>
    <scope>NUCLEOTIDE SEQUENCE [LARGE SCALE GENOMIC DNA]</scope>
    <source>
        <strain evidence="4 5">HR-BB</strain>
    </source>
</reference>
<dbReference type="EMBL" id="PSNW01000007">
    <property type="protein sequence ID" value="PPE73399.1"/>
    <property type="molecule type" value="Genomic_DNA"/>
</dbReference>
<accession>A0A2S5TEJ4</accession>
<dbReference type="Gene3D" id="3.50.50.60">
    <property type="entry name" value="FAD/NAD(P)-binding domain"/>
    <property type="match status" value="2"/>
</dbReference>
<keyword evidence="1" id="KW-0285">Flavoprotein</keyword>
<dbReference type="InterPro" id="IPR020946">
    <property type="entry name" value="Flavin_mOase-like"/>
</dbReference>
<dbReference type="InterPro" id="IPR036188">
    <property type="entry name" value="FAD/NAD-bd_sf"/>
</dbReference>
<proteinExistence type="predicted"/>
<dbReference type="PRINTS" id="PR00419">
    <property type="entry name" value="ADXRDTASE"/>
</dbReference>
<dbReference type="SUPFAM" id="SSF51905">
    <property type="entry name" value="FAD/NAD(P)-binding domain"/>
    <property type="match status" value="1"/>
</dbReference>
<organism evidence="4 5">
    <name type="scientific">Solimonas fluminis</name>
    <dbReference type="NCBI Taxonomy" id="2086571"/>
    <lineage>
        <taxon>Bacteria</taxon>
        <taxon>Pseudomonadati</taxon>
        <taxon>Pseudomonadota</taxon>
        <taxon>Gammaproteobacteria</taxon>
        <taxon>Nevskiales</taxon>
        <taxon>Nevskiaceae</taxon>
        <taxon>Solimonas</taxon>
    </lineage>
</organism>
<dbReference type="InterPro" id="IPR051209">
    <property type="entry name" value="FAD-bind_Monooxygenase_sf"/>
</dbReference>
<name>A0A2S5TEJ4_9GAMM</name>
<comment type="caution">
    <text evidence="4">The sequence shown here is derived from an EMBL/GenBank/DDBJ whole genome shotgun (WGS) entry which is preliminary data.</text>
</comment>
<dbReference type="PANTHER" id="PTHR42877">
    <property type="entry name" value="L-ORNITHINE N(5)-MONOOXYGENASE-RELATED"/>
    <property type="match status" value="1"/>
</dbReference>
<dbReference type="OrthoDB" id="312624at2"/>
<keyword evidence="2" id="KW-0274">FAD</keyword>